<organism evidence="1 2">
    <name type="scientific">Deinococcus ruber</name>
    <dbReference type="NCBI Taxonomy" id="1848197"/>
    <lineage>
        <taxon>Bacteria</taxon>
        <taxon>Thermotogati</taxon>
        <taxon>Deinococcota</taxon>
        <taxon>Deinococci</taxon>
        <taxon>Deinococcales</taxon>
        <taxon>Deinococcaceae</taxon>
        <taxon>Deinococcus</taxon>
    </lineage>
</organism>
<evidence type="ECO:0000313" key="2">
    <source>
        <dbReference type="Proteomes" id="UP000603865"/>
    </source>
</evidence>
<dbReference type="AlphaFoldDB" id="A0A918CMX4"/>
<reference evidence="1" key="2">
    <citation type="submission" date="2020-09" db="EMBL/GenBank/DDBJ databases">
        <authorList>
            <person name="Sun Q."/>
            <person name="Ohkuma M."/>
        </authorList>
    </citation>
    <scope>NUCLEOTIDE SEQUENCE</scope>
    <source>
        <strain evidence="1">JCM 31311</strain>
    </source>
</reference>
<dbReference type="Proteomes" id="UP000603865">
    <property type="component" value="Unassembled WGS sequence"/>
</dbReference>
<comment type="caution">
    <text evidence="1">The sequence shown here is derived from an EMBL/GenBank/DDBJ whole genome shotgun (WGS) entry which is preliminary data.</text>
</comment>
<dbReference type="EMBL" id="BMQL01000054">
    <property type="protein sequence ID" value="GGR32066.1"/>
    <property type="molecule type" value="Genomic_DNA"/>
</dbReference>
<accession>A0A918CMX4</accession>
<dbReference type="Pfam" id="PF13565">
    <property type="entry name" value="HTH_32"/>
    <property type="match status" value="1"/>
</dbReference>
<dbReference type="InterPro" id="IPR009057">
    <property type="entry name" value="Homeodomain-like_sf"/>
</dbReference>
<evidence type="ECO:0000313" key="1">
    <source>
        <dbReference type="EMBL" id="GGR32066.1"/>
    </source>
</evidence>
<protein>
    <recommendedName>
        <fullName evidence="3">Transposase</fullName>
    </recommendedName>
</protein>
<sequence length="156" mass="17593">MGRQKQWVVKLSDEERRALTDMTRKGVSSARVITRARLLLLSDQELLDRDVAERHGVNPATVASIRHKYAEGGLQAVLYEKARPKQPPKLNPQQTAILIAEVCSTPAGRETWTMQLLADRLVTLGVVDRISDETVRRTLKKTRLNRGRFNVGVSPR</sequence>
<gene>
    <name evidence="1" type="ORF">GCM10008957_48350</name>
</gene>
<reference evidence="1" key="1">
    <citation type="journal article" date="2014" name="Int. J. Syst. Evol. Microbiol.">
        <title>Complete genome sequence of Corynebacterium casei LMG S-19264T (=DSM 44701T), isolated from a smear-ripened cheese.</title>
        <authorList>
            <consortium name="US DOE Joint Genome Institute (JGI-PGF)"/>
            <person name="Walter F."/>
            <person name="Albersmeier A."/>
            <person name="Kalinowski J."/>
            <person name="Ruckert C."/>
        </authorList>
    </citation>
    <scope>NUCLEOTIDE SEQUENCE</scope>
    <source>
        <strain evidence="1">JCM 31311</strain>
    </source>
</reference>
<proteinExistence type="predicted"/>
<dbReference type="SUPFAM" id="SSF46689">
    <property type="entry name" value="Homeodomain-like"/>
    <property type="match status" value="1"/>
</dbReference>
<name>A0A918CMX4_9DEIO</name>
<keyword evidence="2" id="KW-1185">Reference proteome</keyword>
<evidence type="ECO:0008006" key="3">
    <source>
        <dbReference type="Google" id="ProtNLM"/>
    </source>
</evidence>